<feature type="transmembrane region" description="Helical" evidence="1">
    <location>
        <begin position="20"/>
        <end position="39"/>
    </location>
</feature>
<keyword evidence="1" id="KW-0812">Transmembrane</keyword>
<dbReference type="Proteomes" id="UP000276133">
    <property type="component" value="Unassembled WGS sequence"/>
</dbReference>
<evidence type="ECO:0000313" key="2">
    <source>
        <dbReference type="EMBL" id="RNA43589.1"/>
    </source>
</evidence>
<sequence>MYADKYLGRSVCLLESIFELVYTAIKYSAKTIFAVCLSINQTFFKQKFSGISRANFSRTLLILGAIFPSTLESSLVKLAILIKFIGKKV</sequence>
<keyword evidence="1" id="KW-0472">Membrane</keyword>
<keyword evidence="1" id="KW-1133">Transmembrane helix</keyword>
<name>A0A3M7T6P5_BRAPC</name>
<gene>
    <name evidence="2" type="ORF">BpHYR1_049005</name>
</gene>
<dbReference type="AlphaFoldDB" id="A0A3M7T6P5"/>
<evidence type="ECO:0000256" key="1">
    <source>
        <dbReference type="SAM" id="Phobius"/>
    </source>
</evidence>
<organism evidence="2 3">
    <name type="scientific">Brachionus plicatilis</name>
    <name type="common">Marine rotifer</name>
    <name type="synonym">Brachionus muelleri</name>
    <dbReference type="NCBI Taxonomy" id="10195"/>
    <lineage>
        <taxon>Eukaryota</taxon>
        <taxon>Metazoa</taxon>
        <taxon>Spiralia</taxon>
        <taxon>Gnathifera</taxon>
        <taxon>Rotifera</taxon>
        <taxon>Eurotatoria</taxon>
        <taxon>Monogononta</taxon>
        <taxon>Pseudotrocha</taxon>
        <taxon>Ploima</taxon>
        <taxon>Brachionidae</taxon>
        <taxon>Brachionus</taxon>
    </lineage>
</organism>
<evidence type="ECO:0000313" key="3">
    <source>
        <dbReference type="Proteomes" id="UP000276133"/>
    </source>
</evidence>
<proteinExistence type="predicted"/>
<accession>A0A3M7T6P5</accession>
<keyword evidence="3" id="KW-1185">Reference proteome</keyword>
<reference evidence="2 3" key="1">
    <citation type="journal article" date="2018" name="Sci. Rep.">
        <title>Genomic signatures of local adaptation to the degree of environmental predictability in rotifers.</title>
        <authorList>
            <person name="Franch-Gras L."/>
            <person name="Hahn C."/>
            <person name="Garcia-Roger E.M."/>
            <person name="Carmona M.J."/>
            <person name="Serra M."/>
            <person name="Gomez A."/>
        </authorList>
    </citation>
    <scope>NUCLEOTIDE SEQUENCE [LARGE SCALE GENOMIC DNA]</scope>
    <source>
        <strain evidence="2">HYR1</strain>
    </source>
</reference>
<protein>
    <submittedName>
        <fullName evidence="2">Uncharacterized protein</fullName>
    </submittedName>
</protein>
<dbReference type="EMBL" id="REGN01000209">
    <property type="protein sequence ID" value="RNA43589.1"/>
    <property type="molecule type" value="Genomic_DNA"/>
</dbReference>
<comment type="caution">
    <text evidence="2">The sequence shown here is derived from an EMBL/GenBank/DDBJ whole genome shotgun (WGS) entry which is preliminary data.</text>
</comment>
<feature type="transmembrane region" description="Helical" evidence="1">
    <location>
        <begin position="60"/>
        <end position="85"/>
    </location>
</feature>